<feature type="compositionally biased region" description="Basic and acidic residues" evidence="1">
    <location>
        <begin position="85"/>
        <end position="95"/>
    </location>
</feature>
<proteinExistence type="predicted"/>
<sequence length="95" mass="10330">MQAVRARNELHVDRPTRRGAEPAPTRIIEIGEVTAGIAVPEKGGVRFFSSQSDFDLLDGTVFGSVEQAARAARERFRARSGGRGRPAEGRRLIAV</sequence>
<name>A0ABT8BDD9_9HYPH</name>
<protein>
    <recommendedName>
        <fullName evidence="4">Aldehyde dehydrogenase domain-containing protein</fullName>
    </recommendedName>
</protein>
<accession>A0ABT8BDD9</accession>
<dbReference type="Proteomes" id="UP001224644">
    <property type="component" value="Unassembled WGS sequence"/>
</dbReference>
<organism evidence="2 3">
    <name type="scientific">Methylobacterium adhaesivum</name>
    <dbReference type="NCBI Taxonomy" id="333297"/>
    <lineage>
        <taxon>Bacteria</taxon>
        <taxon>Pseudomonadati</taxon>
        <taxon>Pseudomonadota</taxon>
        <taxon>Alphaproteobacteria</taxon>
        <taxon>Hyphomicrobiales</taxon>
        <taxon>Methylobacteriaceae</taxon>
        <taxon>Methylobacterium</taxon>
    </lineage>
</organism>
<feature type="region of interest" description="Disordered" evidence="1">
    <location>
        <begin position="76"/>
        <end position="95"/>
    </location>
</feature>
<keyword evidence="3" id="KW-1185">Reference proteome</keyword>
<comment type="caution">
    <text evidence="2">The sequence shown here is derived from an EMBL/GenBank/DDBJ whole genome shotgun (WGS) entry which is preliminary data.</text>
</comment>
<evidence type="ECO:0000313" key="2">
    <source>
        <dbReference type="EMBL" id="MDN3589391.1"/>
    </source>
</evidence>
<evidence type="ECO:0000256" key="1">
    <source>
        <dbReference type="SAM" id="MobiDB-lite"/>
    </source>
</evidence>
<feature type="region of interest" description="Disordered" evidence="1">
    <location>
        <begin position="1"/>
        <end position="24"/>
    </location>
</feature>
<dbReference type="EMBL" id="JAUFPX010000002">
    <property type="protein sequence ID" value="MDN3589391.1"/>
    <property type="molecule type" value="Genomic_DNA"/>
</dbReference>
<feature type="compositionally biased region" description="Basic and acidic residues" evidence="1">
    <location>
        <begin position="1"/>
        <end position="20"/>
    </location>
</feature>
<gene>
    <name evidence="2" type="ORF">QWZ12_02070</name>
</gene>
<reference evidence="3" key="1">
    <citation type="journal article" date="2019" name="Int. J. Syst. Evol. Microbiol.">
        <title>The Global Catalogue of Microorganisms (GCM) 10K type strain sequencing project: providing services to taxonomists for standard genome sequencing and annotation.</title>
        <authorList>
            <consortium name="The Broad Institute Genomics Platform"/>
            <consortium name="The Broad Institute Genome Sequencing Center for Infectious Disease"/>
            <person name="Wu L."/>
            <person name="Ma J."/>
        </authorList>
    </citation>
    <scope>NUCLEOTIDE SEQUENCE [LARGE SCALE GENOMIC DNA]</scope>
    <source>
        <strain evidence="3">CECT 7069</strain>
    </source>
</reference>
<evidence type="ECO:0008006" key="4">
    <source>
        <dbReference type="Google" id="ProtNLM"/>
    </source>
</evidence>
<evidence type="ECO:0000313" key="3">
    <source>
        <dbReference type="Proteomes" id="UP001224644"/>
    </source>
</evidence>